<dbReference type="AlphaFoldDB" id="A2ZUD4"/>
<proteinExistence type="predicted"/>
<feature type="compositionally biased region" description="Gly residues" evidence="1">
    <location>
        <begin position="131"/>
        <end position="141"/>
    </location>
</feature>
<sequence>MGKDLVFSIRLRGGSRRGDVPTCGEGEAPRLTLSLRKRRNTGNGEVPSPPDRDEEAADARWGGGRTLDAPDLEERRDGEKRGMKKGRGRGREAPAPPAPPSLVAATRAERDWGAPRTQAVASVSPKASGTGVTGGGKAHVI</sequence>
<organism evidence="2">
    <name type="scientific">Oryza sativa subsp. japonica</name>
    <name type="common">Rice</name>
    <dbReference type="NCBI Taxonomy" id="39947"/>
    <lineage>
        <taxon>Eukaryota</taxon>
        <taxon>Viridiplantae</taxon>
        <taxon>Streptophyta</taxon>
        <taxon>Embryophyta</taxon>
        <taxon>Tracheophyta</taxon>
        <taxon>Spermatophyta</taxon>
        <taxon>Magnoliopsida</taxon>
        <taxon>Liliopsida</taxon>
        <taxon>Poales</taxon>
        <taxon>Poaceae</taxon>
        <taxon>BOP clade</taxon>
        <taxon>Oryzoideae</taxon>
        <taxon>Oryzeae</taxon>
        <taxon>Oryzinae</taxon>
        <taxon>Oryza</taxon>
        <taxon>Oryza sativa</taxon>
    </lineage>
</organism>
<feature type="region of interest" description="Disordered" evidence="1">
    <location>
        <begin position="1"/>
        <end position="141"/>
    </location>
</feature>
<accession>A2ZUD4</accession>
<protein>
    <submittedName>
        <fullName evidence="2">Uncharacterized protein</fullName>
    </submittedName>
</protein>
<dbReference type="Proteomes" id="UP000007752">
    <property type="component" value="Chromosome 1"/>
</dbReference>
<reference evidence="2" key="1">
    <citation type="journal article" date="2005" name="PLoS Biol.">
        <title>The genomes of Oryza sativa: a history of duplications.</title>
        <authorList>
            <person name="Yu J."/>
            <person name="Wang J."/>
            <person name="Lin W."/>
            <person name="Li S."/>
            <person name="Li H."/>
            <person name="Zhou J."/>
            <person name="Ni P."/>
            <person name="Dong W."/>
            <person name="Hu S."/>
            <person name="Zeng C."/>
            <person name="Zhang J."/>
            <person name="Zhang Y."/>
            <person name="Li R."/>
            <person name="Xu Z."/>
            <person name="Li S."/>
            <person name="Li X."/>
            <person name="Zheng H."/>
            <person name="Cong L."/>
            <person name="Lin L."/>
            <person name="Yin J."/>
            <person name="Geng J."/>
            <person name="Li G."/>
            <person name="Shi J."/>
            <person name="Liu J."/>
            <person name="Lv H."/>
            <person name="Li J."/>
            <person name="Wang J."/>
            <person name="Deng Y."/>
            <person name="Ran L."/>
            <person name="Shi X."/>
            <person name="Wang X."/>
            <person name="Wu Q."/>
            <person name="Li C."/>
            <person name="Ren X."/>
            <person name="Wang J."/>
            <person name="Wang X."/>
            <person name="Li D."/>
            <person name="Liu D."/>
            <person name="Zhang X."/>
            <person name="Ji Z."/>
            <person name="Zhao W."/>
            <person name="Sun Y."/>
            <person name="Zhang Z."/>
            <person name="Bao J."/>
            <person name="Han Y."/>
            <person name="Dong L."/>
            <person name="Ji J."/>
            <person name="Chen P."/>
            <person name="Wu S."/>
            <person name="Liu J."/>
            <person name="Xiao Y."/>
            <person name="Bu D."/>
            <person name="Tan J."/>
            <person name="Yang L."/>
            <person name="Ye C."/>
            <person name="Zhang J."/>
            <person name="Xu J."/>
            <person name="Zhou Y."/>
            <person name="Yu Y."/>
            <person name="Zhang B."/>
            <person name="Zhuang S."/>
            <person name="Wei H."/>
            <person name="Liu B."/>
            <person name="Lei M."/>
            <person name="Yu H."/>
            <person name="Li Y."/>
            <person name="Xu H."/>
            <person name="Wei S."/>
            <person name="He X."/>
            <person name="Fang L."/>
            <person name="Zhang Z."/>
            <person name="Zhang Y."/>
            <person name="Huang X."/>
            <person name="Su Z."/>
            <person name="Tong W."/>
            <person name="Li J."/>
            <person name="Tong Z."/>
            <person name="Li S."/>
            <person name="Ye J."/>
            <person name="Wang L."/>
            <person name="Fang L."/>
            <person name="Lei T."/>
            <person name="Chen C."/>
            <person name="Chen H."/>
            <person name="Xu Z."/>
            <person name="Li H."/>
            <person name="Huang H."/>
            <person name="Zhang F."/>
            <person name="Xu H."/>
            <person name="Li N."/>
            <person name="Zhao C."/>
            <person name="Li S."/>
            <person name="Dong L."/>
            <person name="Huang Y."/>
            <person name="Li L."/>
            <person name="Xi Y."/>
            <person name="Qi Q."/>
            <person name="Li W."/>
            <person name="Zhang B."/>
            <person name="Hu W."/>
            <person name="Zhang Y."/>
            <person name="Tian X."/>
            <person name="Jiao Y."/>
            <person name="Liang X."/>
            <person name="Jin J."/>
            <person name="Gao L."/>
            <person name="Zheng W."/>
            <person name="Hao B."/>
            <person name="Liu S."/>
            <person name="Wang W."/>
            <person name="Yuan L."/>
            <person name="Cao M."/>
            <person name="McDermott J."/>
            <person name="Samudrala R."/>
            <person name="Wang J."/>
            <person name="Wong G.K."/>
            <person name="Yang H."/>
        </authorList>
    </citation>
    <scope>NUCLEOTIDE SEQUENCE [LARGE SCALE GENOMIC DNA]</scope>
</reference>
<reference evidence="2" key="2">
    <citation type="submission" date="2008-12" db="EMBL/GenBank/DDBJ databases">
        <title>Improved gene annotation of the rice (Oryza sativa) genomes.</title>
        <authorList>
            <person name="Wang J."/>
            <person name="Li R."/>
            <person name="Fan W."/>
            <person name="Huang Q."/>
            <person name="Zhang J."/>
            <person name="Zhou Y."/>
            <person name="Hu Y."/>
            <person name="Zi S."/>
            <person name="Li J."/>
            <person name="Ni P."/>
            <person name="Zheng H."/>
            <person name="Zhang Y."/>
            <person name="Zhao M."/>
            <person name="Hao Q."/>
            <person name="McDermott J."/>
            <person name="Samudrala R."/>
            <person name="Kristiansen K."/>
            <person name="Wong G.K.-S."/>
        </authorList>
    </citation>
    <scope>NUCLEOTIDE SEQUENCE</scope>
</reference>
<evidence type="ECO:0000313" key="2">
    <source>
        <dbReference type="EMBL" id="EAZ12331.1"/>
    </source>
</evidence>
<feature type="compositionally biased region" description="Basic and acidic residues" evidence="1">
    <location>
        <begin position="72"/>
        <end position="81"/>
    </location>
</feature>
<gene>
    <name evidence="2" type="ORF">OsJ_02220</name>
</gene>
<name>A2ZUD4_ORYSJ</name>
<dbReference type="EMBL" id="CM000138">
    <property type="protein sequence ID" value="EAZ12331.1"/>
    <property type="molecule type" value="Genomic_DNA"/>
</dbReference>
<evidence type="ECO:0000256" key="1">
    <source>
        <dbReference type="SAM" id="MobiDB-lite"/>
    </source>
</evidence>